<evidence type="ECO:0000313" key="3">
    <source>
        <dbReference type="Proteomes" id="UP001079657"/>
    </source>
</evidence>
<dbReference type="SUPFAM" id="SSF109604">
    <property type="entry name" value="HD-domain/PDEase-like"/>
    <property type="match status" value="1"/>
</dbReference>
<dbReference type="Gene3D" id="1.10.3210.10">
    <property type="entry name" value="Hypothetical protein af1432"/>
    <property type="match status" value="1"/>
</dbReference>
<evidence type="ECO:0000313" key="2">
    <source>
        <dbReference type="EMBL" id="MCY6370198.1"/>
    </source>
</evidence>
<dbReference type="InterPro" id="IPR003607">
    <property type="entry name" value="HD/PDEase_dom"/>
</dbReference>
<organism evidence="2 3">
    <name type="scientific">Clostridium ganghwense</name>
    <dbReference type="NCBI Taxonomy" id="312089"/>
    <lineage>
        <taxon>Bacteria</taxon>
        <taxon>Bacillati</taxon>
        <taxon>Bacillota</taxon>
        <taxon>Clostridia</taxon>
        <taxon>Eubacteriales</taxon>
        <taxon>Clostridiaceae</taxon>
        <taxon>Clostridium</taxon>
    </lineage>
</organism>
<feature type="domain" description="HD/PDEase" evidence="1">
    <location>
        <begin position="123"/>
        <end position="242"/>
    </location>
</feature>
<keyword evidence="3" id="KW-1185">Reference proteome</keyword>
<evidence type="ECO:0000259" key="1">
    <source>
        <dbReference type="SMART" id="SM00471"/>
    </source>
</evidence>
<dbReference type="EMBL" id="JAPQES010000001">
    <property type="protein sequence ID" value="MCY6370198.1"/>
    <property type="molecule type" value="Genomic_DNA"/>
</dbReference>
<dbReference type="PANTHER" id="PTHR43155">
    <property type="entry name" value="CYCLIC DI-GMP PHOSPHODIESTERASE PA4108-RELATED"/>
    <property type="match status" value="1"/>
</dbReference>
<dbReference type="Pfam" id="PF01966">
    <property type="entry name" value="HD"/>
    <property type="match status" value="1"/>
</dbReference>
<proteinExistence type="predicted"/>
<gene>
    <name evidence="2" type="ORF">OXH55_06085</name>
</gene>
<dbReference type="RefSeq" id="WP_268048846.1">
    <property type="nucleotide sequence ID" value="NZ_JAPQES010000001.1"/>
</dbReference>
<name>A0ABT4CP22_9CLOT</name>
<comment type="caution">
    <text evidence="2">The sequence shown here is derived from an EMBL/GenBank/DDBJ whole genome shotgun (WGS) entry which is preliminary data.</text>
</comment>
<accession>A0ABT4CP22</accession>
<protein>
    <submittedName>
        <fullName evidence="2">HD domain-containing protein</fullName>
    </submittedName>
</protein>
<dbReference type="CDD" id="cd00077">
    <property type="entry name" value="HDc"/>
    <property type="match status" value="1"/>
</dbReference>
<dbReference type="InterPro" id="IPR006674">
    <property type="entry name" value="HD_domain"/>
</dbReference>
<dbReference type="PANTHER" id="PTHR43155:SF2">
    <property type="entry name" value="CYCLIC DI-GMP PHOSPHODIESTERASE PA4108"/>
    <property type="match status" value="1"/>
</dbReference>
<sequence length="327" mass="37158">MRLVLLNDKVVGKELAMSIYLSSGMVYAKKGMTLSEKVIKILKSVGIDTVYVKDENDEVNLKEILKTPIRLEVADDLKNVYDNIKKNKIVDESKIRSIVEKIVDNLDVSENSFLLNNVGQKNEDLKLVTHSINVTILSLLVGINKKYDKEKLEKLGMGAILHDVGKLFDESEEHSKIGYELIKNNSRIPVTAYMGILHHHEYEDGTGYPEKVKGDKIHEFSKIISICNEYTNLLESRKFNLPSEVIEYLTSQSGKKFNSEIYKTFTESIYCYPNGLYVKLNNGMEGVVVLQNKNFPTRPMIGVVENGNPVIYNLMDNLTLFIEKIVL</sequence>
<reference evidence="2" key="1">
    <citation type="submission" date="2022-12" db="EMBL/GenBank/DDBJ databases">
        <authorList>
            <person name="Wang J."/>
        </authorList>
    </citation>
    <scope>NUCLEOTIDE SEQUENCE</scope>
    <source>
        <strain evidence="2">HY-42-06</strain>
    </source>
</reference>
<dbReference type="SMART" id="SM00471">
    <property type="entry name" value="HDc"/>
    <property type="match status" value="1"/>
</dbReference>
<dbReference type="Proteomes" id="UP001079657">
    <property type="component" value="Unassembled WGS sequence"/>
</dbReference>